<sequence length="104" mass="11682">MDLIAHFSPMSAAAFPGRCWYCRSYSCSRACYSQSWASPILNADLWLRFLMLKNRKAPPMSMPSIVMVDRMLYRVGGTQELGIPGIKMESLGYSPTLQALLAQK</sequence>
<reference evidence="1 2" key="1">
    <citation type="submission" date="2019-03" db="EMBL/GenBank/DDBJ databases">
        <title>First draft genome of Liparis tanakae, snailfish: a comprehensive survey of snailfish specific genes.</title>
        <authorList>
            <person name="Kim W."/>
            <person name="Song I."/>
            <person name="Jeong J.-H."/>
            <person name="Kim D."/>
            <person name="Kim S."/>
            <person name="Ryu S."/>
            <person name="Song J.Y."/>
            <person name="Lee S.K."/>
        </authorList>
    </citation>
    <scope>NUCLEOTIDE SEQUENCE [LARGE SCALE GENOMIC DNA]</scope>
    <source>
        <tissue evidence="1">Muscle</tissue>
    </source>
</reference>
<keyword evidence="2" id="KW-1185">Reference proteome</keyword>
<dbReference type="AlphaFoldDB" id="A0A4Z2J7B6"/>
<comment type="caution">
    <text evidence="1">The sequence shown here is derived from an EMBL/GenBank/DDBJ whole genome shotgun (WGS) entry which is preliminary data.</text>
</comment>
<evidence type="ECO:0000313" key="1">
    <source>
        <dbReference type="EMBL" id="TNN85804.1"/>
    </source>
</evidence>
<evidence type="ECO:0000313" key="2">
    <source>
        <dbReference type="Proteomes" id="UP000314294"/>
    </source>
</evidence>
<name>A0A4Z2J7B6_9TELE</name>
<gene>
    <name evidence="1" type="ORF">EYF80_004051</name>
</gene>
<proteinExistence type="predicted"/>
<protein>
    <submittedName>
        <fullName evidence="1">Uncharacterized protein</fullName>
    </submittedName>
</protein>
<dbReference type="Proteomes" id="UP000314294">
    <property type="component" value="Unassembled WGS sequence"/>
</dbReference>
<accession>A0A4Z2J7B6</accession>
<dbReference type="EMBL" id="SRLO01000019">
    <property type="protein sequence ID" value="TNN85804.1"/>
    <property type="molecule type" value="Genomic_DNA"/>
</dbReference>
<organism evidence="1 2">
    <name type="scientific">Liparis tanakae</name>
    <name type="common">Tanaka's snailfish</name>
    <dbReference type="NCBI Taxonomy" id="230148"/>
    <lineage>
        <taxon>Eukaryota</taxon>
        <taxon>Metazoa</taxon>
        <taxon>Chordata</taxon>
        <taxon>Craniata</taxon>
        <taxon>Vertebrata</taxon>
        <taxon>Euteleostomi</taxon>
        <taxon>Actinopterygii</taxon>
        <taxon>Neopterygii</taxon>
        <taxon>Teleostei</taxon>
        <taxon>Neoteleostei</taxon>
        <taxon>Acanthomorphata</taxon>
        <taxon>Eupercaria</taxon>
        <taxon>Perciformes</taxon>
        <taxon>Cottioidei</taxon>
        <taxon>Cottales</taxon>
        <taxon>Liparidae</taxon>
        <taxon>Liparis</taxon>
    </lineage>
</organism>